<gene>
    <name evidence="1" type="ORF">GRI47_12670</name>
</gene>
<reference evidence="1 2" key="1">
    <citation type="submission" date="2019-12" db="EMBL/GenBank/DDBJ databases">
        <title>Genomic-based taxomic classification of the family Erythrobacteraceae.</title>
        <authorList>
            <person name="Xu L."/>
        </authorList>
    </citation>
    <scope>NUCLEOTIDE SEQUENCE [LARGE SCALE GENOMIC DNA]</scope>
    <source>
        <strain evidence="1 2">JCM 17468</strain>
    </source>
</reference>
<dbReference type="RefSeq" id="WP_054527112.1">
    <property type="nucleotide sequence ID" value="NZ_BAABDV010000001.1"/>
</dbReference>
<evidence type="ECO:0000313" key="1">
    <source>
        <dbReference type="EMBL" id="MXO54853.1"/>
    </source>
</evidence>
<accession>A0A844YC86</accession>
<keyword evidence="2" id="KW-1185">Reference proteome</keyword>
<comment type="caution">
    <text evidence="1">The sequence shown here is derived from an EMBL/GenBank/DDBJ whole genome shotgun (WGS) entry which is preliminary data.</text>
</comment>
<dbReference type="EMBL" id="WTYD01000002">
    <property type="protein sequence ID" value="MXO54853.1"/>
    <property type="molecule type" value="Genomic_DNA"/>
</dbReference>
<protein>
    <recommendedName>
        <fullName evidence="3">Apea-like HEPN domain-containing protein</fullName>
    </recommendedName>
</protein>
<proteinExistence type="predicted"/>
<evidence type="ECO:0008006" key="3">
    <source>
        <dbReference type="Google" id="ProtNLM"/>
    </source>
</evidence>
<organism evidence="1 2">
    <name type="scientific">Qipengyuania pelagi</name>
    <dbReference type="NCBI Taxonomy" id="994320"/>
    <lineage>
        <taxon>Bacteria</taxon>
        <taxon>Pseudomonadati</taxon>
        <taxon>Pseudomonadota</taxon>
        <taxon>Alphaproteobacteria</taxon>
        <taxon>Sphingomonadales</taxon>
        <taxon>Erythrobacteraceae</taxon>
        <taxon>Qipengyuania</taxon>
    </lineage>
</organism>
<name>A0A844YC86_9SPHN</name>
<evidence type="ECO:0000313" key="2">
    <source>
        <dbReference type="Proteomes" id="UP000430272"/>
    </source>
</evidence>
<sequence>MGKTPYDDRDDLEKLRSQWKKIDGILERRKEWSAAIVRAATAAEIAANIAIRKRFESESKFSSEFVDSLLRWANGIDGKFGRLIIPAERDEVRKKALGKLKKRSERLNKKRNAIVHQGAFASKREMRELVNLSREIVNELVIPWEPEFVLGGEKLTSSKVPKAKKVLKATNAKGRKKKS</sequence>
<dbReference type="AlphaFoldDB" id="A0A844YC86"/>
<dbReference type="Proteomes" id="UP000430272">
    <property type="component" value="Unassembled WGS sequence"/>
</dbReference>
<dbReference type="OrthoDB" id="7062515at2"/>